<dbReference type="InterPro" id="IPR027417">
    <property type="entry name" value="P-loop_NTPase"/>
</dbReference>
<evidence type="ECO:0000259" key="2">
    <source>
        <dbReference type="Pfam" id="PF03008"/>
    </source>
</evidence>
<organism evidence="3 4">
    <name type="scientific">Psychromonas marina</name>
    <dbReference type="NCBI Taxonomy" id="88364"/>
    <lineage>
        <taxon>Bacteria</taxon>
        <taxon>Pseudomonadati</taxon>
        <taxon>Pseudomonadota</taxon>
        <taxon>Gammaproteobacteria</taxon>
        <taxon>Alteromonadales</taxon>
        <taxon>Psychromonadaceae</taxon>
        <taxon>Psychromonas</taxon>
    </lineage>
</organism>
<dbReference type="Proteomes" id="UP001157353">
    <property type="component" value="Unassembled WGS sequence"/>
</dbReference>
<dbReference type="Pfam" id="PF03008">
    <property type="entry name" value="DUF234"/>
    <property type="match status" value="1"/>
</dbReference>
<sequence>MEKFYNRESQLTDLRKPNSATTGVFDVVVGRRRVGKTRLIQEAFSSNEHVYLYLFVSRKSEKALVDEFLSIIKPELNAKFFSPNSLKDIIEFLLDYSTSKPITVVIDEFQDIEKVNPSFYSDLQNLWDSYKNKSKMHLVACGSLYNLMTKIFKDKDEPLFNRHDHCYHIKPLTPSYIKNIMLNNDAYTPEGYLLWWCLSGGIPKYMEWIIDAKEDVINTLIKDGSPLIKEGYHRLVEDFGDEHRTYFDILGAIASGYNSKPKIIDYLGYQINEAFPKLTDSFEIINKVTSMDAGANTKTIRYEIKDPFLRFWFRFIYKNRSATEIGNFKYIKDIIARDYTTYSGIELEHLLREILIESMLFNRIGCFWNRKGTNEIDIVAINDANKRAVFIESKRQQKSYDEQALLTKVAFAIGKLKLKGYSIEHKGVSLDTLDEFIKEYPPAL</sequence>
<feature type="domain" description="DUF234" evidence="2">
    <location>
        <begin position="312"/>
        <end position="399"/>
    </location>
</feature>
<evidence type="ECO:0000313" key="3">
    <source>
        <dbReference type="EMBL" id="GLS88963.1"/>
    </source>
</evidence>
<comment type="caution">
    <text evidence="3">The sequence shown here is derived from an EMBL/GenBank/DDBJ whole genome shotgun (WGS) entry which is preliminary data.</text>
</comment>
<protein>
    <submittedName>
        <fullName evidence="3">ATPase</fullName>
    </submittedName>
</protein>
<dbReference type="Gene3D" id="3.40.50.300">
    <property type="entry name" value="P-loop containing nucleotide triphosphate hydrolases"/>
    <property type="match status" value="1"/>
</dbReference>
<keyword evidence="4" id="KW-1185">Reference proteome</keyword>
<accession>A0ABQ6DV56</accession>
<dbReference type="Pfam" id="PF01637">
    <property type="entry name" value="ATPase_2"/>
    <property type="match status" value="1"/>
</dbReference>
<proteinExistence type="predicted"/>
<feature type="domain" description="ATPase" evidence="1">
    <location>
        <begin position="4"/>
        <end position="207"/>
    </location>
</feature>
<dbReference type="InterPro" id="IPR004256">
    <property type="entry name" value="DUF234"/>
</dbReference>
<dbReference type="EMBL" id="BSPQ01000001">
    <property type="protein sequence ID" value="GLS88963.1"/>
    <property type="molecule type" value="Genomic_DNA"/>
</dbReference>
<dbReference type="PANTHER" id="PTHR34704">
    <property type="entry name" value="ATPASE"/>
    <property type="match status" value="1"/>
</dbReference>
<dbReference type="InterPro" id="IPR011579">
    <property type="entry name" value="ATPase_dom"/>
</dbReference>
<dbReference type="SUPFAM" id="SSF52540">
    <property type="entry name" value="P-loop containing nucleoside triphosphate hydrolases"/>
    <property type="match status" value="1"/>
</dbReference>
<name>A0ABQ6DV56_9GAMM</name>
<evidence type="ECO:0000259" key="1">
    <source>
        <dbReference type="Pfam" id="PF01637"/>
    </source>
</evidence>
<dbReference type="PANTHER" id="PTHR34704:SF1">
    <property type="entry name" value="ATPASE"/>
    <property type="match status" value="1"/>
</dbReference>
<evidence type="ECO:0000313" key="4">
    <source>
        <dbReference type="Proteomes" id="UP001157353"/>
    </source>
</evidence>
<reference evidence="4" key="1">
    <citation type="journal article" date="2019" name="Int. J. Syst. Evol. Microbiol.">
        <title>The Global Catalogue of Microorganisms (GCM) 10K type strain sequencing project: providing services to taxonomists for standard genome sequencing and annotation.</title>
        <authorList>
            <consortium name="The Broad Institute Genomics Platform"/>
            <consortium name="The Broad Institute Genome Sequencing Center for Infectious Disease"/>
            <person name="Wu L."/>
            <person name="Ma J."/>
        </authorList>
    </citation>
    <scope>NUCLEOTIDE SEQUENCE [LARGE SCALE GENOMIC DNA]</scope>
    <source>
        <strain evidence="4">NBRC 103166</strain>
    </source>
</reference>
<gene>
    <name evidence="3" type="ORF">GCM10007916_00300</name>
</gene>
<dbReference type="RefSeq" id="WP_284202090.1">
    <property type="nucleotide sequence ID" value="NZ_BSPQ01000001.1"/>
</dbReference>